<dbReference type="Proteomes" id="UP000886998">
    <property type="component" value="Unassembled WGS sequence"/>
</dbReference>
<proteinExistence type="predicted"/>
<organism evidence="1 2">
    <name type="scientific">Trichonephila inaurata madagascariensis</name>
    <dbReference type="NCBI Taxonomy" id="2747483"/>
    <lineage>
        <taxon>Eukaryota</taxon>
        <taxon>Metazoa</taxon>
        <taxon>Ecdysozoa</taxon>
        <taxon>Arthropoda</taxon>
        <taxon>Chelicerata</taxon>
        <taxon>Arachnida</taxon>
        <taxon>Araneae</taxon>
        <taxon>Araneomorphae</taxon>
        <taxon>Entelegynae</taxon>
        <taxon>Araneoidea</taxon>
        <taxon>Nephilidae</taxon>
        <taxon>Trichonephila</taxon>
        <taxon>Trichonephila inaurata</taxon>
    </lineage>
</organism>
<dbReference type="OrthoDB" id="10260794at2759"/>
<evidence type="ECO:0000313" key="1">
    <source>
        <dbReference type="EMBL" id="GFY65885.1"/>
    </source>
</evidence>
<accession>A0A8X7CHC5</accession>
<evidence type="ECO:0000313" key="2">
    <source>
        <dbReference type="Proteomes" id="UP000886998"/>
    </source>
</evidence>
<dbReference type="EMBL" id="BMAV01015736">
    <property type="protein sequence ID" value="GFY65885.1"/>
    <property type="molecule type" value="Genomic_DNA"/>
</dbReference>
<protein>
    <submittedName>
        <fullName evidence="1">Splicing factor 3B subunit 2</fullName>
    </submittedName>
</protein>
<name>A0A8X7CHC5_9ARAC</name>
<reference evidence="1" key="1">
    <citation type="submission" date="2020-08" db="EMBL/GenBank/DDBJ databases">
        <title>Multicomponent nature underlies the extraordinary mechanical properties of spider dragline silk.</title>
        <authorList>
            <person name="Kono N."/>
            <person name="Nakamura H."/>
            <person name="Mori M."/>
            <person name="Yoshida Y."/>
            <person name="Ohtoshi R."/>
            <person name="Malay A.D."/>
            <person name="Moran D.A.P."/>
            <person name="Tomita M."/>
            <person name="Numata K."/>
            <person name="Arakawa K."/>
        </authorList>
    </citation>
    <scope>NUCLEOTIDE SEQUENCE</scope>
</reference>
<comment type="caution">
    <text evidence="1">The sequence shown here is derived from an EMBL/GenBank/DDBJ whole genome shotgun (WGS) entry which is preliminary data.</text>
</comment>
<dbReference type="AlphaFoldDB" id="A0A8X7CHC5"/>
<sequence>MQSDKVLYSEYCKVFRNYLDEGIIEKVKNPFISTNNPVFYFPHQVIIKNESLTTKQQIVFDASACERKVLKDEMGSEKSDEDMELPQTTEKVLPLESERAKMLSVGLDAVAQPVTVPEEKGLPRVLLISANEMCEETSVDVIKETAKEDINPVVRSNEPVNLDYDKIEEVKQKVCFNPNLKASSNVVFEQHHWRKYSQVQRGVVEKPTRKLSFIQRSTMRKKVRLKSRMSDIDSPKLQNSVFKRIAKPKVPIHGDLWYEGKAMTPALWDGRDGEKICKRETPFSFGGRRLVKLRGEIGSFLRNDRSS</sequence>
<gene>
    <name evidence="1" type="primary">NCL1_16660</name>
    <name evidence="1" type="ORF">TNIN_137151</name>
</gene>
<keyword evidence="2" id="KW-1185">Reference proteome</keyword>